<proteinExistence type="predicted"/>
<dbReference type="AlphaFoldDB" id="A0A725R583"/>
<feature type="chain" id="PRO_5027868698" evidence="1">
    <location>
        <begin position="23"/>
        <end position="183"/>
    </location>
</feature>
<evidence type="ECO:0000259" key="2">
    <source>
        <dbReference type="Pfam" id="PF14730"/>
    </source>
</evidence>
<evidence type="ECO:0000256" key="1">
    <source>
        <dbReference type="SAM" id="SignalP"/>
    </source>
</evidence>
<keyword evidence="1" id="KW-0732">Signal</keyword>
<dbReference type="PROSITE" id="PS51257">
    <property type="entry name" value="PROKAR_LIPOPROTEIN"/>
    <property type="match status" value="1"/>
</dbReference>
<protein>
    <submittedName>
        <fullName evidence="3">DUF4468 domain-containing protein</fullName>
    </submittedName>
</protein>
<comment type="caution">
    <text evidence="3">The sequence shown here is derived from an EMBL/GenBank/DDBJ whole genome shotgun (WGS) entry which is preliminary data.</text>
</comment>
<reference evidence="3" key="1">
    <citation type="journal article" date="2018" name="Genome Biol.">
        <title>SKESA: strategic k-mer extension for scrupulous assemblies.</title>
        <authorList>
            <person name="Souvorov A."/>
            <person name="Agarwala R."/>
            <person name="Lipman D.J."/>
        </authorList>
    </citation>
    <scope>NUCLEOTIDE SEQUENCE</scope>
    <source>
        <strain evidence="3">Salmonella enterica</strain>
    </source>
</reference>
<dbReference type="InterPro" id="IPR027823">
    <property type="entry name" value="DUF4468"/>
</dbReference>
<dbReference type="Gene3D" id="3.30.530.80">
    <property type="match status" value="1"/>
</dbReference>
<feature type="domain" description="DUF4468" evidence="2">
    <location>
        <begin position="43"/>
        <end position="129"/>
    </location>
</feature>
<name>A0A725R583_SALSE</name>
<dbReference type="Pfam" id="PF14730">
    <property type="entry name" value="DUF4468"/>
    <property type="match status" value="1"/>
</dbReference>
<reference evidence="3" key="2">
    <citation type="submission" date="2019-04" db="EMBL/GenBank/DDBJ databases">
        <authorList>
            <consortium name="NCBI Pathogen Detection Project"/>
        </authorList>
    </citation>
    <scope>NUCLEOTIDE SEQUENCE</scope>
    <source>
        <strain evidence="3">Salmonella enterica</strain>
    </source>
</reference>
<sequence>MKKVMMKTVLASLVVSSITVLTGCVTSPDMEAAKQPLGSIVSVVNVPGVKKDALYSSSKIWVAKVFTDSNSVIQYADKEEGSIVGKGNVKYPCDGFNDCLANEDVRYKFTMKIDTKDDKARITFDDIHIYRPAHVTSGIAFPAIDSPNMTVGGQAKAKKALNDIVEQYKREIVTESSSAAKDW</sequence>
<evidence type="ECO:0000313" key="3">
    <source>
        <dbReference type="EMBL" id="HAE0846453.1"/>
    </source>
</evidence>
<gene>
    <name evidence="3" type="ORF">G2907_24845</name>
</gene>
<organism evidence="3">
    <name type="scientific">Salmonella senftenberg</name>
    <dbReference type="NCBI Taxonomy" id="28150"/>
    <lineage>
        <taxon>Bacteria</taxon>
        <taxon>Pseudomonadati</taxon>
        <taxon>Pseudomonadota</taxon>
        <taxon>Gammaproteobacteria</taxon>
        <taxon>Enterobacterales</taxon>
        <taxon>Enterobacteriaceae</taxon>
        <taxon>Salmonella</taxon>
    </lineage>
</organism>
<accession>A0A725R583</accession>
<dbReference type="EMBL" id="DAAQTU010000033">
    <property type="protein sequence ID" value="HAE0846453.1"/>
    <property type="molecule type" value="Genomic_DNA"/>
</dbReference>
<feature type="signal peptide" evidence="1">
    <location>
        <begin position="1"/>
        <end position="22"/>
    </location>
</feature>